<proteinExistence type="predicted"/>
<dbReference type="SMART" id="SM00948">
    <property type="entry name" value="Proteasome_A_N"/>
    <property type="match status" value="1"/>
</dbReference>
<evidence type="ECO:0000256" key="1">
    <source>
        <dbReference type="ARBA" id="ARBA00022942"/>
    </source>
</evidence>
<keyword evidence="5" id="KW-1185">Reference proteome</keyword>
<dbReference type="SUPFAM" id="SSF56235">
    <property type="entry name" value="N-terminal nucleophile aminohydrolases (Ntn hydrolases)"/>
    <property type="match status" value="1"/>
</dbReference>
<dbReference type="InterPro" id="IPR029055">
    <property type="entry name" value="Ntn_hydrolases_N"/>
</dbReference>
<dbReference type="EMBL" id="JAAIUW010000006">
    <property type="protein sequence ID" value="KAF7829004.1"/>
    <property type="molecule type" value="Genomic_DNA"/>
</dbReference>
<feature type="compositionally biased region" description="Basic and acidic residues" evidence="2">
    <location>
        <begin position="144"/>
        <end position="174"/>
    </location>
</feature>
<dbReference type="GO" id="GO:0019773">
    <property type="term" value="C:proteasome core complex, alpha-subunit complex"/>
    <property type="evidence" value="ECO:0007669"/>
    <property type="project" value="InterPro"/>
</dbReference>
<evidence type="ECO:0000256" key="2">
    <source>
        <dbReference type="SAM" id="MobiDB-lite"/>
    </source>
</evidence>
<dbReference type="Gene3D" id="3.60.20.10">
    <property type="entry name" value="Glutamine Phosphoribosylpyrophosphate, subunit 1, domain 1"/>
    <property type="match status" value="1"/>
</dbReference>
<organism evidence="4 5">
    <name type="scientific">Senna tora</name>
    <dbReference type="NCBI Taxonomy" id="362788"/>
    <lineage>
        <taxon>Eukaryota</taxon>
        <taxon>Viridiplantae</taxon>
        <taxon>Streptophyta</taxon>
        <taxon>Embryophyta</taxon>
        <taxon>Tracheophyta</taxon>
        <taxon>Spermatophyta</taxon>
        <taxon>Magnoliopsida</taxon>
        <taxon>eudicotyledons</taxon>
        <taxon>Gunneridae</taxon>
        <taxon>Pentapetalae</taxon>
        <taxon>rosids</taxon>
        <taxon>fabids</taxon>
        <taxon>Fabales</taxon>
        <taxon>Fabaceae</taxon>
        <taxon>Caesalpinioideae</taxon>
        <taxon>Cassia clade</taxon>
        <taxon>Senna</taxon>
    </lineage>
</organism>
<evidence type="ECO:0000313" key="4">
    <source>
        <dbReference type="EMBL" id="KAF7829004.1"/>
    </source>
</evidence>
<gene>
    <name evidence="4" type="ORF">G2W53_020168</name>
</gene>
<sequence>MASCDRAITVFSPDGHFFQVEYALEAVRKGNAAVGIRGTDIVVLGVEKKSLPNSKTPGITEGLKEGSNLVLLLEFELGLVDHGEGNRIDATHCRGFTYVDSSPQPEAEPDFSEPAYRWGGFASARRQRWPKTPTTTKVSNSTQGEKKPVEEKKSTVTEKAPPAEKKPMAEKKLPMDGGAASDDKKKKRNKTNHTHLQSFFHKLRPSSFSYSSRPIRIPFSATNHTDLMKPPYEFPCSSIKIHPHEAIFLVESRKLEFGSGILFRIVSFNGEGEERDMREGQKFGGQNSLFSPILHICGHFPCFSYGIECMAILEDSKNWFLGWNSILGTAIRTKRRNTSGSV</sequence>
<protein>
    <submittedName>
        <fullName evidence="4">Proteasome subunit alpha type-7</fullName>
    </submittedName>
</protein>
<dbReference type="InterPro" id="IPR050115">
    <property type="entry name" value="Proteasome_alpha"/>
</dbReference>
<name>A0A834U2Y7_9FABA</name>
<feature type="region of interest" description="Disordered" evidence="2">
    <location>
        <begin position="124"/>
        <end position="194"/>
    </location>
</feature>
<dbReference type="Proteomes" id="UP000634136">
    <property type="component" value="Unassembled WGS sequence"/>
</dbReference>
<accession>A0A834U2Y7</accession>
<dbReference type="PANTHER" id="PTHR11599">
    <property type="entry name" value="PROTEASOME SUBUNIT ALPHA/BETA"/>
    <property type="match status" value="1"/>
</dbReference>
<feature type="compositionally biased region" description="Polar residues" evidence="2">
    <location>
        <begin position="132"/>
        <end position="143"/>
    </location>
</feature>
<comment type="caution">
    <text evidence="4">The sequence shown here is derived from an EMBL/GenBank/DDBJ whole genome shotgun (WGS) entry which is preliminary data.</text>
</comment>
<keyword evidence="1 4" id="KW-0647">Proteasome</keyword>
<feature type="domain" description="Proteasome alpha-type subunits" evidence="3">
    <location>
        <begin position="4"/>
        <end position="26"/>
    </location>
</feature>
<evidence type="ECO:0000259" key="3">
    <source>
        <dbReference type="SMART" id="SM00948"/>
    </source>
</evidence>
<evidence type="ECO:0000313" key="5">
    <source>
        <dbReference type="Proteomes" id="UP000634136"/>
    </source>
</evidence>
<dbReference type="InterPro" id="IPR000426">
    <property type="entry name" value="Proteasome_asu_N"/>
</dbReference>
<reference evidence="4" key="1">
    <citation type="submission" date="2020-09" db="EMBL/GenBank/DDBJ databases">
        <title>Genome-Enabled Discovery of Anthraquinone Biosynthesis in Senna tora.</title>
        <authorList>
            <person name="Kang S.-H."/>
            <person name="Pandey R.P."/>
            <person name="Lee C.-M."/>
            <person name="Sim J.-S."/>
            <person name="Jeong J.-T."/>
            <person name="Choi B.-S."/>
            <person name="Jung M."/>
            <person name="Ginzburg D."/>
            <person name="Zhao K."/>
            <person name="Won S.Y."/>
            <person name="Oh T.-J."/>
            <person name="Yu Y."/>
            <person name="Kim N.-H."/>
            <person name="Lee O.R."/>
            <person name="Lee T.-H."/>
            <person name="Bashyal P."/>
            <person name="Kim T.-S."/>
            <person name="Lee W.-H."/>
            <person name="Kawkins C."/>
            <person name="Kim C.-K."/>
            <person name="Kim J.S."/>
            <person name="Ahn B.O."/>
            <person name="Rhee S.Y."/>
            <person name="Sohng J.K."/>
        </authorList>
    </citation>
    <scope>NUCLEOTIDE SEQUENCE</scope>
    <source>
        <tissue evidence="4">Leaf</tissue>
    </source>
</reference>
<dbReference type="Pfam" id="PF10584">
    <property type="entry name" value="Proteasome_A_N"/>
    <property type="match status" value="1"/>
</dbReference>
<dbReference type="GO" id="GO:0006511">
    <property type="term" value="P:ubiquitin-dependent protein catabolic process"/>
    <property type="evidence" value="ECO:0007669"/>
    <property type="project" value="InterPro"/>
</dbReference>
<dbReference type="OrthoDB" id="431557at2759"/>
<dbReference type="AlphaFoldDB" id="A0A834U2Y7"/>